<dbReference type="AlphaFoldDB" id="A0AA38FGT5"/>
<protein>
    <submittedName>
        <fullName evidence="1">Uncharacterized protein</fullName>
    </submittedName>
</protein>
<keyword evidence="2" id="KW-1185">Reference proteome</keyword>
<organism evidence="1 2">
    <name type="scientific">Taxus chinensis</name>
    <name type="common">Chinese yew</name>
    <name type="synonym">Taxus wallichiana var. chinensis</name>
    <dbReference type="NCBI Taxonomy" id="29808"/>
    <lineage>
        <taxon>Eukaryota</taxon>
        <taxon>Viridiplantae</taxon>
        <taxon>Streptophyta</taxon>
        <taxon>Embryophyta</taxon>
        <taxon>Tracheophyta</taxon>
        <taxon>Spermatophyta</taxon>
        <taxon>Pinopsida</taxon>
        <taxon>Pinidae</taxon>
        <taxon>Conifers II</taxon>
        <taxon>Cupressales</taxon>
        <taxon>Taxaceae</taxon>
        <taxon>Taxus</taxon>
    </lineage>
</organism>
<sequence>LMELEEMREHVMQTMEKDQTLIKMSFDRKAKDINFQEGDLVLKWDADREKS</sequence>
<name>A0AA38FGT5_TAXCH</name>
<dbReference type="EMBL" id="JAHRHJ020000009">
    <property type="protein sequence ID" value="KAH9302018.1"/>
    <property type="molecule type" value="Genomic_DNA"/>
</dbReference>
<feature type="non-terminal residue" evidence="1">
    <location>
        <position position="1"/>
    </location>
</feature>
<dbReference type="Proteomes" id="UP000824469">
    <property type="component" value="Unassembled WGS sequence"/>
</dbReference>
<proteinExistence type="predicted"/>
<evidence type="ECO:0000313" key="1">
    <source>
        <dbReference type="EMBL" id="KAH9302018.1"/>
    </source>
</evidence>
<feature type="non-terminal residue" evidence="1">
    <location>
        <position position="51"/>
    </location>
</feature>
<gene>
    <name evidence="1" type="ORF">KI387_013601</name>
</gene>
<comment type="caution">
    <text evidence="1">The sequence shown here is derived from an EMBL/GenBank/DDBJ whole genome shotgun (WGS) entry which is preliminary data.</text>
</comment>
<evidence type="ECO:0000313" key="2">
    <source>
        <dbReference type="Proteomes" id="UP000824469"/>
    </source>
</evidence>
<accession>A0AA38FGT5</accession>
<reference evidence="1 2" key="1">
    <citation type="journal article" date="2021" name="Nat. Plants">
        <title>The Taxus genome provides insights into paclitaxel biosynthesis.</title>
        <authorList>
            <person name="Xiong X."/>
            <person name="Gou J."/>
            <person name="Liao Q."/>
            <person name="Li Y."/>
            <person name="Zhou Q."/>
            <person name="Bi G."/>
            <person name="Li C."/>
            <person name="Du R."/>
            <person name="Wang X."/>
            <person name="Sun T."/>
            <person name="Guo L."/>
            <person name="Liang H."/>
            <person name="Lu P."/>
            <person name="Wu Y."/>
            <person name="Zhang Z."/>
            <person name="Ro D.K."/>
            <person name="Shang Y."/>
            <person name="Huang S."/>
            <person name="Yan J."/>
        </authorList>
    </citation>
    <scope>NUCLEOTIDE SEQUENCE [LARGE SCALE GENOMIC DNA]</scope>
    <source>
        <strain evidence="1">Ta-2019</strain>
    </source>
</reference>